<gene>
    <name evidence="2" type="ORF">A9Z42_0010990</name>
</gene>
<evidence type="ECO:0000313" key="3">
    <source>
        <dbReference type="Proteomes" id="UP000219286"/>
    </source>
</evidence>
<feature type="region of interest" description="Disordered" evidence="1">
    <location>
        <begin position="41"/>
        <end position="93"/>
    </location>
</feature>
<dbReference type="Proteomes" id="UP000219286">
    <property type="component" value="Unassembled WGS sequence"/>
</dbReference>
<proteinExistence type="predicted"/>
<dbReference type="OrthoDB" id="432970at2759"/>
<name>A0A2H2ZB32_TRIPA</name>
<evidence type="ECO:0000313" key="2">
    <source>
        <dbReference type="EMBL" id="OTA00780.1"/>
    </source>
</evidence>
<comment type="caution">
    <text evidence="2">The sequence shown here is derived from an EMBL/GenBank/DDBJ whole genome shotgun (WGS) entry which is preliminary data.</text>
</comment>
<protein>
    <submittedName>
        <fullName evidence="2">Uncharacterized protein</fullName>
    </submittedName>
</protein>
<organism evidence="2 3">
    <name type="scientific">Trichoderma parareesei</name>
    <name type="common">Filamentous fungus</name>
    <dbReference type="NCBI Taxonomy" id="858221"/>
    <lineage>
        <taxon>Eukaryota</taxon>
        <taxon>Fungi</taxon>
        <taxon>Dikarya</taxon>
        <taxon>Ascomycota</taxon>
        <taxon>Pezizomycotina</taxon>
        <taxon>Sordariomycetes</taxon>
        <taxon>Hypocreomycetidae</taxon>
        <taxon>Hypocreales</taxon>
        <taxon>Hypocreaceae</taxon>
        <taxon>Trichoderma</taxon>
    </lineage>
</organism>
<accession>A0A2H2ZB32</accession>
<feature type="compositionally biased region" description="Polar residues" evidence="1">
    <location>
        <begin position="53"/>
        <end position="73"/>
    </location>
</feature>
<reference evidence="2 3" key="1">
    <citation type="journal article" date="2015" name="Genome Announc.">
        <title>Genome sequence and annotation of Trichoderma parareesei, the ancestor of the cellulase producer Trichoderma reesei.</title>
        <authorList>
            <person name="Yang D."/>
            <person name="Pomraning K."/>
            <person name="Kopchinskiy A."/>
            <person name="Karimi Aghcheh R."/>
            <person name="Atanasova L."/>
            <person name="Chenthamara K."/>
            <person name="Baker S.E."/>
            <person name="Zhang R."/>
            <person name="Shen Q."/>
            <person name="Freitag M."/>
            <person name="Kubicek C.P."/>
            <person name="Druzhinina I.S."/>
        </authorList>
    </citation>
    <scope>NUCLEOTIDE SEQUENCE [LARGE SCALE GENOMIC DNA]</scope>
    <source>
        <strain evidence="2 3">CBS 125925</strain>
    </source>
</reference>
<sequence length="262" mass="29543">MAKALFLRHPALQLASAHYCHQTYAARRFFNATDIDLKKARRSSKAAGWKPQKTASGKIQQPSTAAPGASTSKPRPASPRPDQNMPFTRLGQGTWLHDRPERETYELLIDAYRLRVEDTYVFRGELMEDSLYATGSSGLRGFRTFLRKAEAVPGLLPPWWNEEKKMACEKLGMTRSQWASLEYAIEKSDIMEHYKDRLFPMKLRILGVAVYGLHPSGDDATQMLKLMMAMEQGGAGGSGADGGHRYLVKDLLAMVWSWFRAK</sequence>
<dbReference type="EMBL" id="LFMI01000151">
    <property type="protein sequence ID" value="OTA00780.1"/>
    <property type="molecule type" value="Genomic_DNA"/>
</dbReference>
<evidence type="ECO:0000256" key="1">
    <source>
        <dbReference type="SAM" id="MobiDB-lite"/>
    </source>
</evidence>
<dbReference type="AlphaFoldDB" id="A0A2H2ZB32"/>
<keyword evidence="3" id="KW-1185">Reference proteome</keyword>